<dbReference type="AlphaFoldDB" id="W3XBF1"/>
<dbReference type="InterPro" id="IPR011032">
    <property type="entry name" value="GroES-like_sf"/>
</dbReference>
<keyword evidence="4" id="KW-0597">Phosphoprotein</keyword>
<proteinExistence type="inferred from homology"/>
<dbReference type="PANTHER" id="PTHR42683">
    <property type="entry name" value="ALDEHYDE REDUCTASE"/>
    <property type="match status" value="1"/>
</dbReference>
<evidence type="ECO:0000256" key="10">
    <source>
        <dbReference type="ARBA" id="ARBA00050997"/>
    </source>
</evidence>
<dbReference type="InterPro" id="IPR047109">
    <property type="entry name" value="CAD-like"/>
</dbReference>
<dbReference type="Gene3D" id="3.40.50.720">
    <property type="entry name" value="NAD(P)-binding Rossmann-like Domain"/>
    <property type="match status" value="1"/>
</dbReference>
<dbReference type="GeneID" id="19269631"/>
<dbReference type="InterPro" id="IPR013149">
    <property type="entry name" value="ADH-like_C"/>
</dbReference>
<dbReference type="OrthoDB" id="1879366at2759"/>
<dbReference type="InterPro" id="IPR020843">
    <property type="entry name" value="ER"/>
</dbReference>
<comment type="similarity">
    <text evidence="2">Belongs to the zinc-containing alcohol dehydrogenase family.</text>
</comment>
<dbReference type="GO" id="GO:0006066">
    <property type="term" value="P:alcohol metabolic process"/>
    <property type="evidence" value="ECO:0007669"/>
    <property type="project" value="UniProtKB-ARBA"/>
</dbReference>
<sequence length="358" mass="38620">MAAEQLSFQGWMGLDKDSAQGKMVWQSFEPKKWEETDVDIKISHCGICGSDLHTLRSGWRPTRYPCCVGHEIIGTIIRIGTQTRGFQLGDRVGVGAQSDSCQGRFGPCDECAAGREQYCIKRFVGTYAGIHFNGDASQGGYGLCNRSPAHFVVKIPPGLPSEHAAPMLCAGLTTYSPLKRHGAGPGKAIGVIGLGGLGHFAVLWAKALGADRVVAFSRTNDKRQDALHLGADELVATQTDGWASQHQQTLDLIISTVSSSKMPMGDYLSLLRRDGVFVQCGNPEDGSFQVPAPALISKRVKLTGSLIGSPGEIQEMLALAVEKKVVPMVEVRSMKEANSAIVDMELGKARYRYVLVNE</sequence>
<dbReference type="FunFam" id="3.40.50.720:FF:000158">
    <property type="entry name" value="Zinc-binding alcohol dehydrogenase"/>
    <property type="match status" value="1"/>
</dbReference>
<keyword evidence="5" id="KW-0479">Metal-binding</keyword>
<dbReference type="InterPro" id="IPR036291">
    <property type="entry name" value="NAD(P)-bd_dom_sf"/>
</dbReference>
<dbReference type="PROSITE" id="PS00065">
    <property type="entry name" value="D_2_HYDROXYACID_DH_1"/>
    <property type="match status" value="1"/>
</dbReference>
<dbReference type="InterPro" id="IPR013154">
    <property type="entry name" value="ADH-like_N"/>
</dbReference>
<dbReference type="Pfam" id="PF08240">
    <property type="entry name" value="ADH_N"/>
    <property type="match status" value="1"/>
</dbReference>
<evidence type="ECO:0000256" key="9">
    <source>
        <dbReference type="ARBA" id="ARBA00024074"/>
    </source>
</evidence>
<evidence type="ECO:0000256" key="4">
    <source>
        <dbReference type="ARBA" id="ARBA00022553"/>
    </source>
</evidence>
<dbReference type="EMBL" id="KI912111">
    <property type="protein sequence ID" value="ETS82742.1"/>
    <property type="molecule type" value="Genomic_DNA"/>
</dbReference>
<evidence type="ECO:0000259" key="11">
    <source>
        <dbReference type="SMART" id="SM00829"/>
    </source>
</evidence>
<reference evidence="13" key="1">
    <citation type="journal article" date="2015" name="BMC Genomics">
        <title>Genomic and transcriptomic analysis of the endophytic fungus Pestalotiopsis fici reveals its lifestyle and high potential for synthesis of natural products.</title>
        <authorList>
            <person name="Wang X."/>
            <person name="Zhang X."/>
            <person name="Liu L."/>
            <person name="Xiang M."/>
            <person name="Wang W."/>
            <person name="Sun X."/>
            <person name="Che Y."/>
            <person name="Guo L."/>
            <person name="Liu G."/>
            <person name="Guo L."/>
            <person name="Wang C."/>
            <person name="Yin W.B."/>
            <person name="Stadler M."/>
            <person name="Zhang X."/>
            <person name="Liu X."/>
        </authorList>
    </citation>
    <scope>NUCLEOTIDE SEQUENCE [LARGE SCALE GENOMIC DNA]</scope>
    <source>
        <strain evidence="13">W106-1 / CGMCC3.15140</strain>
    </source>
</reference>
<comment type="subunit">
    <text evidence="3">Homodimer.</text>
</comment>
<keyword evidence="6" id="KW-0862">Zinc</keyword>
<comment type="catalytic activity">
    <reaction evidence="10">
        <text>a primary alcohol + NADP(+) = an aldehyde + NADPH + H(+)</text>
        <dbReference type="Rhea" id="RHEA:15937"/>
        <dbReference type="ChEBI" id="CHEBI:15378"/>
        <dbReference type="ChEBI" id="CHEBI:15734"/>
        <dbReference type="ChEBI" id="CHEBI:17478"/>
        <dbReference type="ChEBI" id="CHEBI:57783"/>
        <dbReference type="ChEBI" id="CHEBI:58349"/>
        <dbReference type="EC" id="1.1.1.2"/>
    </reaction>
    <physiologicalReaction direction="left-to-right" evidence="10">
        <dbReference type="Rhea" id="RHEA:15938"/>
    </physiologicalReaction>
    <physiologicalReaction direction="right-to-left" evidence="10">
        <dbReference type="Rhea" id="RHEA:15939"/>
    </physiologicalReaction>
</comment>
<dbReference type="SUPFAM" id="SSF50129">
    <property type="entry name" value="GroES-like"/>
    <property type="match status" value="1"/>
</dbReference>
<dbReference type="eggNOG" id="KOG0023">
    <property type="taxonomic scope" value="Eukaryota"/>
</dbReference>
<evidence type="ECO:0000256" key="5">
    <source>
        <dbReference type="ARBA" id="ARBA00022723"/>
    </source>
</evidence>
<gene>
    <name evidence="12" type="ORF">PFICI_04618</name>
</gene>
<dbReference type="Proteomes" id="UP000030651">
    <property type="component" value="Unassembled WGS sequence"/>
</dbReference>
<evidence type="ECO:0000313" key="12">
    <source>
        <dbReference type="EMBL" id="ETS82742.1"/>
    </source>
</evidence>
<dbReference type="SUPFAM" id="SSF51735">
    <property type="entry name" value="NAD(P)-binding Rossmann-fold domains"/>
    <property type="match status" value="1"/>
</dbReference>
<evidence type="ECO:0000256" key="3">
    <source>
        <dbReference type="ARBA" id="ARBA00011738"/>
    </source>
</evidence>
<dbReference type="GO" id="GO:0008106">
    <property type="term" value="F:alcohol dehydrogenase (NADP+) activity"/>
    <property type="evidence" value="ECO:0007669"/>
    <property type="project" value="UniProtKB-EC"/>
</dbReference>
<keyword evidence="13" id="KW-1185">Reference proteome</keyword>
<dbReference type="STRING" id="1229662.W3XBF1"/>
<dbReference type="RefSeq" id="XP_007831390.1">
    <property type="nucleotide sequence ID" value="XM_007833199.1"/>
</dbReference>
<evidence type="ECO:0000256" key="2">
    <source>
        <dbReference type="ARBA" id="ARBA00008072"/>
    </source>
</evidence>
<feature type="domain" description="Enoyl reductase (ER)" evidence="11">
    <location>
        <begin position="21"/>
        <end position="355"/>
    </location>
</feature>
<name>W3XBF1_PESFW</name>
<dbReference type="InterPro" id="IPR029752">
    <property type="entry name" value="D-isomer_DH_CS1"/>
</dbReference>
<accession>W3XBF1</accession>
<dbReference type="KEGG" id="pfy:PFICI_04618"/>
<dbReference type="Pfam" id="PF00107">
    <property type="entry name" value="ADH_zinc_N"/>
    <property type="match status" value="1"/>
</dbReference>
<dbReference type="InParanoid" id="W3XBF1"/>
<keyword evidence="7" id="KW-0521">NADP</keyword>
<dbReference type="GO" id="GO:0046872">
    <property type="term" value="F:metal ion binding"/>
    <property type="evidence" value="ECO:0007669"/>
    <property type="project" value="UniProtKB-KW"/>
</dbReference>
<evidence type="ECO:0000256" key="1">
    <source>
        <dbReference type="ARBA" id="ARBA00001947"/>
    </source>
</evidence>
<dbReference type="OMA" id="MEWGQFE"/>
<dbReference type="SMART" id="SM00829">
    <property type="entry name" value="PKS_ER"/>
    <property type="match status" value="1"/>
</dbReference>
<keyword evidence="8" id="KW-0560">Oxidoreductase</keyword>
<dbReference type="EC" id="1.1.1.2" evidence="9"/>
<organism evidence="12 13">
    <name type="scientific">Pestalotiopsis fici (strain W106-1 / CGMCC3.15140)</name>
    <dbReference type="NCBI Taxonomy" id="1229662"/>
    <lineage>
        <taxon>Eukaryota</taxon>
        <taxon>Fungi</taxon>
        <taxon>Dikarya</taxon>
        <taxon>Ascomycota</taxon>
        <taxon>Pezizomycotina</taxon>
        <taxon>Sordariomycetes</taxon>
        <taxon>Xylariomycetidae</taxon>
        <taxon>Amphisphaeriales</taxon>
        <taxon>Sporocadaceae</taxon>
        <taxon>Pestalotiopsis</taxon>
    </lineage>
</organism>
<dbReference type="CDD" id="cd05283">
    <property type="entry name" value="CAD1"/>
    <property type="match status" value="1"/>
</dbReference>
<dbReference type="HOGENOM" id="CLU_026673_20_2_1"/>
<comment type="cofactor">
    <cofactor evidence="1">
        <name>Zn(2+)</name>
        <dbReference type="ChEBI" id="CHEBI:29105"/>
    </cofactor>
</comment>
<evidence type="ECO:0000313" key="13">
    <source>
        <dbReference type="Proteomes" id="UP000030651"/>
    </source>
</evidence>
<dbReference type="Gene3D" id="3.90.180.10">
    <property type="entry name" value="Medium-chain alcohol dehydrogenases, catalytic domain"/>
    <property type="match status" value="1"/>
</dbReference>
<evidence type="ECO:0000256" key="6">
    <source>
        <dbReference type="ARBA" id="ARBA00022833"/>
    </source>
</evidence>
<evidence type="ECO:0000256" key="8">
    <source>
        <dbReference type="ARBA" id="ARBA00023002"/>
    </source>
</evidence>
<protein>
    <recommendedName>
        <fullName evidence="9">alcohol dehydrogenase (NADP(+))</fullName>
        <ecNumber evidence="9">1.1.1.2</ecNumber>
    </recommendedName>
</protein>
<evidence type="ECO:0000256" key="7">
    <source>
        <dbReference type="ARBA" id="ARBA00022857"/>
    </source>
</evidence>